<dbReference type="InterPro" id="IPR001245">
    <property type="entry name" value="Ser-Thr/Tyr_kinase_cat_dom"/>
</dbReference>
<dbReference type="AlphaFoldDB" id="A0A2N9GD61"/>
<evidence type="ECO:0000256" key="6">
    <source>
        <dbReference type="SAM" id="MobiDB-lite"/>
    </source>
</evidence>
<dbReference type="SUPFAM" id="SSF56112">
    <property type="entry name" value="Protein kinase-like (PK-like)"/>
    <property type="match status" value="1"/>
</dbReference>
<evidence type="ECO:0000259" key="7">
    <source>
        <dbReference type="Pfam" id="PF07714"/>
    </source>
</evidence>
<accession>A0A2N9GD61</accession>
<sequence>MSPEYAMEGVFSIKSDVYSFGVLMLEIVSGRRNNSFYHAEHVLNLVGYAWDLWQEGKGLELVDSAISDSCVEYQVIRCIHVSLLCVEDGAVDRPTMSDMLSMPLGSRWCSTGYGKMETQPCHPWPSKLNYVSLWVQLHGLPLEYQYPKLAMQMGHIMGNYERIDWDTAVPRNICFMHIRVCMDPWLPLIARFLLRLDNGDRVWIQFHYEQVHKVCTKCGLIRHTRTQCTNIMANIEHLLHRQRQRIQREFQVQYEFDPLEPHFVNEIRAFYNRPHRRNTQIRFGTLARDTGYRQRQHQQGGAPPPQPNPFPPTLNQEDEHLHVPNLGTASPNNVPKTQEGENATTAPHTEAHFDDATVHINDGGPNEIANPQWQPPENSNLWWIRIEDEGPFLTNANMIVFQNEDHPPVENNLQEFHFTVTMVSNEFKEGATISLEATPSTIVQHVEPCNVDSSNSLDDQQSSSLIQRMHSKEFRFKAGEPSQTPLECQEEEDIGIHRTILQAATCDIGHRIRQHLYSSSRQKDCPRVETRFLFFVGNPVERRRWPEDPSNWGFEKNFEVPRVGLSGGLALGWNSPWEVSILVSNQFFIHTDIINSQGDLCSITFIYGHLVLSHRKHIWEELESFAKHAHPKWLCIGDFNQVLAEEDKFSFKPSSLQEISPSCAQTMDLSYWIQNADLLSRVAFFGLNGCGLQIRIVLDLFMNPRMPISTLVLMPFASQEKLTQLERPLSCGIKLPLVGWRRQFRQYFHKLYEQPRNEPQDIAAQLTTLSLPTLFDFQAAQLNLPITDEEIVLVVNQLRPLKTPGPDGIPATFYQKFWSTVRIDIINMVKAFFHSGFMLKSLNHTFITLIPKVPNPEKVTQFRPIALCNVTYKIISKILVNRLKPFMDSLIIPFQNAFIQDKTNLATLLGVKLVSNPGKYLGIYFKLQGNRISDFQDLIAKVSSKLQG</sequence>
<feature type="region of interest" description="Disordered" evidence="6">
    <location>
        <begin position="290"/>
        <end position="344"/>
    </location>
</feature>
<dbReference type="InterPro" id="IPR036691">
    <property type="entry name" value="Endo/exonu/phosph_ase_sf"/>
</dbReference>
<dbReference type="SUPFAM" id="SSF56219">
    <property type="entry name" value="DNase I-like"/>
    <property type="match status" value="1"/>
</dbReference>
<dbReference type="EMBL" id="OIVN01001770">
    <property type="protein sequence ID" value="SPC97435.1"/>
    <property type="molecule type" value="Genomic_DNA"/>
</dbReference>
<dbReference type="GO" id="GO:0005524">
    <property type="term" value="F:ATP binding"/>
    <property type="evidence" value="ECO:0007669"/>
    <property type="project" value="UniProtKB-KW"/>
</dbReference>
<keyword evidence="5" id="KW-0067">ATP-binding</keyword>
<evidence type="ECO:0000259" key="8">
    <source>
        <dbReference type="Pfam" id="PF14392"/>
    </source>
</evidence>
<keyword evidence="2" id="KW-0808">Transferase</keyword>
<feature type="domain" description="Zinc knuckle CX2CX4HX4C" evidence="8">
    <location>
        <begin position="187"/>
        <end position="229"/>
    </location>
</feature>
<proteinExistence type="predicted"/>
<feature type="compositionally biased region" description="Pro residues" evidence="6">
    <location>
        <begin position="302"/>
        <end position="312"/>
    </location>
</feature>
<dbReference type="InterPro" id="IPR011009">
    <property type="entry name" value="Kinase-like_dom_sf"/>
</dbReference>
<feature type="compositionally biased region" description="Polar residues" evidence="6">
    <location>
        <begin position="327"/>
        <end position="344"/>
    </location>
</feature>
<dbReference type="Pfam" id="PF07714">
    <property type="entry name" value="PK_Tyr_Ser-Thr"/>
    <property type="match status" value="1"/>
</dbReference>
<organism evidence="9">
    <name type="scientific">Fagus sylvatica</name>
    <name type="common">Beechnut</name>
    <dbReference type="NCBI Taxonomy" id="28930"/>
    <lineage>
        <taxon>Eukaryota</taxon>
        <taxon>Viridiplantae</taxon>
        <taxon>Streptophyta</taxon>
        <taxon>Embryophyta</taxon>
        <taxon>Tracheophyta</taxon>
        <taxon>Spermatophyta</taxon>
        <taxon>Magnoliopsida</taxon>
        <taxon>eudicotyledons</taxon>
        <taxon>Gunneridae</taxon>
        <taxon>Pentapetalae</taxon>
        <taxon>rosids</taxon>
        <taxon>fabids</taxon>
        <taxon>Fagales</taxon>
        <taxon>Fagaceae</taxon>
        <taxon>Fagus</taxon>
    </lineage>
</organism>
<evidence type="ECO:0008006" key="10">
    <source>
        <dbReference type="Google" id="ProtNLM"/>
    </source>
</evidence>
<dbReference type="Pfam" id="PF14392">
    <property type="entry name" value="zf-CCHC_4"/>
    <property type="match status" value="1"/>
</dbReference>
<evidence type="ECO:0000313" key="9">
    <source>
        <dbReference type="EMBL" id="SPC97435.1"/>
    </source>
</evidence>
<evidence type="ECO:0000256" key="4">
    <source>
        <dbReference type="ARBA" id="ARBA00022777"/>
    </source>
</evidence>
<dbReference type="GO" id="GO:0004674">
    <property type="term" value="F:protein serine/threonine kinase activity"/>
    <property type="evidence" value="ECO:0007669"/>
    <property type="project" value="UniProtKB-KW"/>
</dbReference>
<keyword evidence="1" id="KW-0723">Serine/threonine-protein kinase</keyword>
<evidence type="ECO:0000256" key="5">
    <source>
        <dbReference type="ARBA" id="ARBA00022840"/>
    </source>
</evidence>
<name>A0A2N9GD61_FAGSY</name>
<keyword evidence="3" id="KW-0547">Nucleotide-binding</keyword>
<dbReference type="InterPro" id="IPR025836">
    <property type="entry name" value="Zn_knuckle_CX2CX4HX4C"/>
</dbReference>
<dbReference type="PANTHER" id="PTHR27002:SF1087">
    <property type="entry name" value="PROTEIN KINASE DOMAIN-CONTAINING PROTEIN"/>
    <property type="match status" value="1"/>
</dbReference>
<gene>
    <name evidence="9" type="ORF">FSB_LOCUS25317</name>
</gene>
<dbReference type="Gene3D" id="1.10.510.10">
    <property type="entry name" value="Transferase(Phosphotransferase) domain 1"/>
    <property type="match status" value="1"/>
</dbReference>
<dbReference type="GO" id="GO:0005886">
    <property type="term" value="C:plasma membrane"/>
    <property type="evidence" value="ECO:0007669"/>
    <property type="project" value="TreeGrafter"/>
</dbReference>
<keyword evidence="4" id="KW-0418">Kinase</keyword>
<reference evidence="9" key="1">
    <citation type="submission" date="2018-02" db="EMBL/GenBank/DDBJ databases">
        <authorList>
            <person name="Cohen D.B."/>
            <person name="Kent A.D."/>
        </authorList>
    </citation>
    <scope>NUCLEOTIDE SEQUENCE</scope>
</reference>
<evidence type="ECO:0000256" key="2">
    <source>
        <dbReference type="ARBA" id="ARBA00022679"/>
    </source>
</evidence>
<evidence type="ECO:0000256" key="3">
    <source>
        <dbReference type="ARBA" id="ARBA00022741"/>
    </source>
</evidence>
<protein>
    <recommendedName>
        <fullName evidence="10">Reverse transcriptase domain-containing protein</fullName>
    </recommendedName>
</protein>
<evidence type="ECO:0000256" key="1">
    <source>
        <dbReference type="ARBA" id="ARBA00022527"/>
    </source>
</evidence>
<dbReference type="PANTHER" id="PTHR27002">
    <property type="entry name" value="RECEPTOR-LIKE SERINE/THREONINE-PROTEIN KINASE SD1-8"/>
    <property type="match status" value="1"/>
</dbReference>
<feature type="domain" description="Serine-threonine/tyrosine-protein kinase catalytic" evidence="7">
    <location>
        <begin position="1"/>
        <end position="45"/>
    </location>
</feature>